<dbReference type="Proteomes" id="UP001500610">
    <property type="component" value="Unassembled WGS sequence"/>
</dbReference>
<keyword evidence="3" id="KW-0223">Dioxygenase</keyword>
<protein>
    <recommendedName>
        <fullName evidence="9">Cysteine dioxygenase</fullName>
    </recommendedName>
</protein>
<dbReference type="PANTHER" id="PTHR12918:SF1">
    <property type="entry name" value="CYSTEINE DIOXYGENASE TYPE 1"/>
    <property type="match status" value="1"/>
</dbReference>
<evidence type="ECO:0000256" key="2">
    <source>
        <dbReference type="ARBA" id="ARBA00022723"/>
    </source>
</evidence>
<organism evidence="7 8">
    <name type="scientific">Streptomyces hyderabadensis</name>
    <dbReference type="NCBI Taxonomy" id="598549"/>
    <lineage>
        <taxon>Bacteria</taxon>
        <taxon>Bacillati</taxon>
        <taxon>Actinomycetota</taxon>
        <taxon>Actinomycetes</taxon>
        <taxon>Kitasatosporales</taxon>
        <taxon>Streptomycetaceae</taxon>
        <taxon>Streptomyces</taxon>
    </lineage>
</organism>
<reference evidence="8" key="1">
    <citation type="journal article" date="2019" name="Int. J. Syst. Evol. Microbiol.">
        <title>The Global Catalogue of Microorganisms (GCM) 10K type strain sequencing project: providing services to taxonomists for standard genome sequencing and annotation.</title>
        <authorList>
            <consortium name="The Broad Institute Genomics Platform"/>
            <consortium name="The Broad Institute Genome Sequencing Center for Infectious Disease"/>
            <person name="Wu L."/>
            <person name="Ma J."/>
        </authorList>
    </citation>
    <scope>NUCLEOTIDE SEQUENCE [LARGE SCALE GENOMIC DNA]</scope>
    <source>
        <strain evidence="8">JCM 17657</strain>
    </source>
</reference>
<comment type="caution">
    <text evidence="7">The sequence shown here is derived from an EMBL/GenBank/DDBJ whole genome shotgun (WGS) entry which is preliminary data.</text>
</comment>
<accession>A0ABP9HVZ9</accession>
<dbReference type="SUPFAM" id="SSF51182">
    <property type="entry name" value="RmlC-like cupins"/>
    <property type="match status" value="1"/>
</dbReference>
<evidence type="ECO:0000313" key="7">
    <source>
        <dbReference type="EMBL" id="GAA4979264.1"/>
    </source>
</evidence>
<dbReference type="PANTHER" id="PTHR12918">
    <property type="entry name" value="CYSTEINE DIOXYGENASE"/>
    <property type="match status" value="1"/>
</dbReference>
<proteinExistence type="inferred from homology"/>
<name>A0ABP9HVZ9_9ACTN</name>
<evidence type="ECO:0000313" key="8">
    <source>
        <dbReference type="Proteomes" id="UP001500610"/>
    </source>
</evidence>
<dbReference type="InterPro" id="IPR010300">
    <property type="entry name" value="CDO_1"/>
</dbReference>
<keyword evidence="2" id="KW-0479">Metal-binding</keyword>
<evidence type="ECO:0000256" key="1">
    <source>
        <dbReference type="ARBA" id="ARBA00006622"/>
    </source>
</evidence>
<gene>
    <name evidence="7" type="ORF">GCM10023257_16370</name>
</gene>
<evidence type="ECO:0000256" key="6">
    <source>
        <dbReference type="SAM" id="MobiDB-lite"/>
    </source>
</evidence>
<evidence type="ECO:0000256" key="3">
    <source>
        <dbReference type="ARBA" id="ARBA00022964"/>
    </source>
</evidence>
<evidence type="ECO:0000256" key="5">
    <source>
        <dbReference type="ARBA" id="ARBA00023004"/>
    </source>
</evidence>
<dbReference type="EMBL" id="BAABIV010000005">
    <property type="protein sequence ID" value="GAA4979264.1"/>
    <property type="molecule type" value="Genomic_DNA"/>
</dbReference>
<dbReference type="InterPro" id="IPR014710">
    <property type="entry name" value="RmlC-like_jellyroll"/>
</dbReference>
<keyword evidence="4" id="KW-0560">Oxidoreductase</keyword>
<dbReference type="InterPro" id="IPR011051">
    <property type="entry name" value="RmlC_Cupin_sf"/>
</dbReference>
<evidence type="ECO:0000256" key="4">
    <source>
        <dbReference type="ARBA" id="ARBA00023002"/>
    </source>
</evidence>
<feature type="region of interest" description="Disordered" evidence="6">
    <location>
        <begin position="165"/>
        <end position="188"/>
    </location>
</feature>
<dbReference type="RefSeq" id="WP_226026822.1">
    <property type="nucleotide sequence ID" value="NZ_BAABIV010000005.1"/>
</dbReference>
<keyword evidence="8" id="KW-1185">Reference proteome</keyword>
<evidence type="ECO:0008006" key="9">
    <source>
        <dbReference type="Google" id="ProtNLM"/>
    </source>
</evidence>
<comment type="similarity">
    <text evidence="1">Belongs to the cysteine dioxygenase family.</text>
</comment>
<dbReference type="CDD" id="cd10548">
    <property type="entry name" value="cupin_CDO"/>
    <property type="match status" value="1"/>
</dbReference>
<dbReference type="Gene3D" id="2.60.120.10">
    <property type="entry name" value="Jelly Rolls"/>
    <property type="match status" value="1"/>
</dbReference>
<keyword evidence="5" id="KW-0408">Iron</keyword>
<sequence length="188" mass="20311">MTAPPRTDAPSLSPTQLAETARRFAGRTALWSPRVRFTAEERFYARLARTPAFEIWLLTWLPGQGTEIHDHGGSSGAFCVVQGELTERTFTTRAAGRPSPWRLPTESIRAFGPRHIHEVRNDGAAPAVSIHAYSPALATMSYYRQLPGHGGIALVRTSAVDDADGLDSPDGLLEPDGREGLPGLGEPA</sequence>
<dbReference type="Pfam" id="PF05995">
    <property type="entry name" value="CDO_I"/>
    <property type="match status" value="1"/>
</dbReference>